<dbReference type="EMBL" id="JAPDFR010000003">
    <property type="protein sequence ID" value="KAK0388192.1"/>
    <property type="molecule type" value="Genomic_DNA"/>
</dbReference>
<accession>A0AA39GIV6</accession>
<dbReference type="AlphaFoldDB" id="A0AA39GIV6"/>
<dbReference type="PANTHER" id="PTHR13847:SF213">
    <property type="entry name" value="DEPENDENT OXIDOREDUCTASE, PUTATIVE-RELATED"/>
    <property type="match status" value="1"/>
</dbReference>
<feature type="domain" description="FAD dependent oxidoreductase" evidence="1">
    <location>
        <begin position="73"/>
        <end position="471"/>
    </location>
</feature>
<reference evidence="2" key="1">
    <citation type="submission" date="2022-10" db="EMBL/GenBank/DDBJ databases">
        <title>Determination and structural analysis of whole genome sequence of Sarocladium strictum F4-1.</title>
        <authorList>
            <person name="Hu L."/>
            <person name="Jiang Y."/>
        </authorList>
    </citation>
    <scope>NUCLEOTIDE SEQUENCE</scope>
    <source>
        <strain evidence="2">F4-1</strain>
    </source>
</reference>
<keyword evidence="3" id="KW-1185">Reference proteome</keyword>
<comment type="caution">
    <text evidence="2">The sequence shown here is derived from an EMBL/GenBank/DDBJ whole genome shotgun (WGS) entry which is preliminary data.</text>
</comment>
<protein>
    <recommendedName>
        <fullName evidence="1">FAD dependent oxidoreductase domain-containing protein</fullName>
    </recommendedName>
</protein>
<evidence type="ECO:0000259" key="1">
    <source>
        <dbReference type="Pfam" id="PF01266"/>
    </source>
</evidence>
<dbReference type="PANTHER" id="PTHR13847">
    <property type="entry name" value="SARCOSINE DEHYDROGENASE-RELATED"/>
    <property type="match status" value="1"/>
</dbReference>
<dbReference type="SUPFAM" id="SSF51905">
    <property type="entry name" value="FAD/NAD(P)-binding domain"/>
    <property type="match status" value="1"/>
</dbReference>
<organism evidence="2 3">
    <name type="scientific">Sarocladium strictum</name>
    <name type="common">Black bundle disease fungus</name>
    <name type="synonym">Acremonium strictum</name>
    <dbReference type="NCBI Taxonomy" id="5046"/>
    <lineage>
        <taxon>Eukaryota</taxon>
        <taxon>Fungi</taxon>
        <taxon>Dikarya</taxon>
        <taxon>Ascomycota</taxon>
        <taxon>Pezizomycotina</taxon>
        <taxon>Sordariomycetes</taxon>
        <taxon>Hypocreomycetidae</taxon>
        <taxon>Hypocreales</taxon>
        <taxon>Sarocladiaceae</taxon>
        <taxon>Sarocladium</taxon>
    </lineage>
</organism>
<proteinExistence type="predicted"/>
<dbReference type="GO" id="GO:0005737">
    <property type="term" value="C:cytoplasm"/>
    <property type="evidence" value="ECO:0007669"/>
    <property type="project" value="TreeGrafter"/>
</dbReference>
<dbReference type="InterPro" id="IPR006076">
    <property type="entry name" value="FAD-dep_OxRdtase"/>
</dbReference>
<evidence type="ECO:0000313" key="2">
    <source>
        <dbReference type="EMBL" id="KAK0388192.1"/>
    </source>
</evidence>
<sequence>MGAVLSLIQDVYSTSRTLLKTIVSLNEQFGAVVKRINDPPAAPSANPTKPYWHRDPPFPELVDIQDELPEVADVVIIGSGITGAAAARALVELAPKPLRIVVLEARQLCSGATGRNGGHIKCTPHDLFASVRKSLGDSKAAEVVKFYMKHLEVLKDVGEQVPEGQVREVETVDFFVDEKDFQKAKKSIIEAKKWLPDFKCDFWTAEQAREKFGASDFVVGATSYPAGALWPYRLVTSIWNDLLKKGAGDIVISTHTLVESVTVDPGSGPYMHKVKTPRGTISAQHVLHATNAYAPYLVPSVLGCLAGFRGHMTAQRPGDDFPVHQPERSWSVIHEPDYEYITQLRPDETKHEKQGLLMVGGAFMRSQKQGVDQWGVWDDEKVEALTTMAVTGSMPTAFASWGQGGEVVSIWSGIIGMTGDLLPFVGRIGDEASSTASKAEGKETASPGQWVSAGYSGEGMASAWLSATAVAIMILGLEDVDLKRRNGIPGGKLKSWFPKEEFGLGKKRMRRANLKNLAEEFS</sequence>
<dbReference type="Gene3D" id="3.50.50.60">
    <property type="entry name" value="FAD/NAD(P)-binding domain"/>
    <property type="match status" value="1"/>
</dbReference>
<dbReference type="InterPro" id="IPR036188">
    <property type="entry name" value="FAD/NAD-bd_sf"/>
</dbReference>
<dbReference type="Pfam" id="PF01266">
    <property type="entry name" value="DAO"/>
    <property type="match status" value="1"/>
</dbReference>
<name>A0AA39GIV6_SARSR</name>
<evidence type="ECO:0000313" key="3">
    <source>
        <dbReference type="Proteomes" id="UP001175261"/>
    </source>
</evidence>
<gene>
    <name evidence="2" type="ORF">NLU13_4437</name>
</gene>
<dbReference type="Gene3D" id="3.30.9.10">
    <property type="entry name" value="D-Amino Acid Oxidase, subunit A, domain 2"/>
    <property type="match status" value="1"/>
</dbReference>
<dbReference type="Proteomes" id="UP001175261">
    <property type="component" value="Unassembled WGS sequence"/>
</dbReference>